<dbReference type="Pfam" id="PF15882">
    <property type="entry name" value="DUF4735"/>
    <property type="match status" value="1"/>
</dbReference>
<keyword evidence="2" id="KW-1185">Reference proteome</keyword>
<dbReference type="InterPro" id="IPR035892">
    <property type="entry name" value="C2_domain_sf"/>
</dbReference>
<reference evidence="3" key="2">
    <citation type="submission" date="2023-11" db="UniProtKB">
        <authorList>
            <consortium name="WormBaseParasite"/>
        </authorList>
    </citation>
    <scope>IDENTIFICATION</scope>
</reference>
<evidence type="ECO:0000259" key="1">
    <source>
        <dbReference type="PROSITE" id="PS50004"/>
    </source>
</evidence>
<feature type="domain" description="C2" evidence="1">
    <location>
        <begin position="419"/>
        <end position="541"/>
    </location>
</feature>
<sequence length="1037" mass="120396">MHFLIISFKKSQSYHINLVIIQSTKTPILRFIQKCSRAQKNMITESNKIKDVLLLQMTSKYEDPNLWIDNYVANPSVSETEVNHLRSVMQRDQALKKADSERIYYLIGSFPSKLQPEVLLSNMNQLRNKILAVPGSGFVSTYTTVIQPSDINPIEDEDSMSYLEHIHKRQSCATLQLHKFTSKFSKLCPTCLHQFNSLTESYRCIKCNRNVCQNCAYKTSLSNSNILCKECWDIAKCICKTGDWFNYYTKTKETSPLKVDLRFKPLQSNLRKAKSEVFSKLNNSSKNIVSSSFKLNDKNERSSLNEKLMEETHSVKRRQISRSKSPQTLKTQNSWEYIKSGSHSTIGKNLSGFLEQSILSRSQSYDYLSGTSASLKDNEEFKEKSKRKRHLLRLKRLVKKNKSFKSNQYKASNEMDEVTHGEIDVSMEYDTQDQQLGVSLWAANKLAHEKYKIGLPHATISLLPDNIKYNLKVSGDNKWDGTDAVFDLSVCFTVHRSDLNKKIIVIKLWSRKGIKSQFTIGQAVIPIKECNLLLKACRQYFQLISENNSIITNSNINSAYYGQIKLALRFAISDYQKKVLCVADEAIDLIGVLDVWIKEGKNLHSHKAGTDINSYVTVELTDPEHKTECRSTDQILRSDQPLWNSLLQFSNKYLSELIESTMKIFIWNRSSNFSDPELLGIVQISNKESVINCDEKTELLLQNDLLFNVPLLDSQEWEIVTSLVMDSIENATKYLWEHRMKVNLDGYLGTTIVEGTIRTLLRLYRHKMPRDIRKRMQLLQEKLKILNNFGIINIEKQTPFYFSRVGFLLNPQLWDSFYPISLLNYSLVHKFKHKSDSWTEYESDNCLREFLYKTDNDFCKISRQCWKSATDYSETEYGLTHQVFYLMIGKQSNCSETLDYLLKFNQPRMNTEEDLQQLCTNVAAEAQIIASKNFPTDLRDLFMEQVGFCGLAGFWQICKIDWLMKIISWQNIRGCYHKFDTEEMNPENFDPNIYGHYKRRKRSEQFLSEGRQACLSHRTSVAMTALSAYLRYLIEFH</sequence>
<dbReference type="SMART" id="SM00239">
    <property type="entry name" value="C2"/>
    <property type="match status" value="1"/>
</dbReference>
<evidence type="ECO:0000313" key="3">
    <source>
        <dbReference type="WBParaSite" id="SRDH1_18310.2"/>
    </source>
</evidence>
<evidence type="ECO:0000313" key="2">
    <source>
        <dbReference type="Proteomes" id="UP000050792"/>
    </source>
</evidence>
<dbReference type="InterPro" id="IPR000008">
    <property type="entry name" value="C2_dom"/>
</dbReference>
<dbReference type="AlphaFoldDB" id="A0AA85EQ17"/>
<dbReference type="InterPro" id="IPR031751">
    <property type="entry name" value="DUF4735"/>
</dbReference>
<proteinExistence type="predicted"/>
<dbReference type="SUPFAM" id="SSF49562">
    <property type="entry name" value="C2 domain (Calcium/lipid-binding domain, CaLB)"/>
    <property type="match status" value="2"/>
</dbReference>
<dbReference type="Gene3D" id="3.30.40.10">
    <property type="entry name" value="Zinc/RING finger domain, C3HC4 (zinc finger)"/>
    <property type="match status" value="1"/>
</dbReference>
<dbReference type="SUPFAM" id="SSF57903">
    <property type="entry name" value="FYVE/PHD zinc finger"/>
    <property type="match status" value="1"/>
</dbReference>
<organism evidence="2 3">
    <name type="scientific">Schistosoma rodhaini</name>
    <dbReference type="NCBI Taxonomy" id="6188"/>
    <lineage>
        <taxon>Eukaryota</taxon>
        <taxon>Metazoa</taxon>
        <taxon>Spiralia</taxon>
        <taxon>Lophotrochozoa</taxon>
        <taxon>Platyhelminthes</taxon>
        <taxon>Trematoda</taxon>
        <taxon>Digenea</taxon>
        <taxon>Strigeidida</taxon>
        <taxon>Schistosomatoidea</taxon>
        <taxon>Schistosomatidae</taxon>
        <taxon>Schistosoma</taxon>
    </lineage>
</organism>
<protein>
    <recommendedName>
        <fullName evidence="1">C2 domain-containing protein</fullName>
    </recommendedName>
</protein>
<dbReference type="Proteomes" id="UP000050792">
    <property type="component" value="Unassembled WGS sequence"/>
</dbReference>
<reference evidence="2" key="1">
    <citation type="submission" date="2022-06" db="EMBL/GenBank/DDBJ databases">
        <authorList>
            <person name="Berger JAMES D."/>
            <person name="Berger JAMES D."/>
        </authorList>
    </citation>
    <scope>NUCLEOTIDE SEQUENCE [LARGE SCALE GENOMIC DNA]</scope>
</reference>
<dbReference type="Pfam" id="PF00168">
    <property type="entry name" value="C2"/>
    <property type="match status" value="2"/>
</dbReference>
<dbReference type="PANTHER" id="PTHR33539:SF1">
    <property type="entry name" value="UPF0764 PROTEIN C16ORF89"/>
    <property type="match status" value="1"/>
</dbReference>
<dbReference type="CDD" id="cd00065">
    <property type="entry name" value="FYVE_like_SF"/>
    <property type="match status" value="1"/>
</dbReference>
<dbReference type="GO" id="GO:0016020">
    <property type="term" value="C:membrane"/>
    <property type="evidence" value="ECO:0007669"/>
    <property type="project" value="TreeGrafter"/>
</dbReference>
<accession>A0AA85EQ17</accession>
<feature type="domain" description="C2" evidence="1">
    <location>
        <begin position="573"/>
        <end position="701"/>
    </location>
</feature>
<name>A0AA85EQ17_9TREM</name>
<dbReference type="Gene3D" id="2.60.40.150">
    <property type="entry name" value="C2 domain"/>
    <property type="match status" value="2"/>
</dbReference>
<dbReference type="InterPro" id="IPR011011">
    <property type="entry name" value="Znf_FYVE_PHD"/>
</dbReference>
<dbReference type="GO" id="GO:0005829">
    <property type="term" value="C:cytosol"/>
    <property type="evidence" value="ECO:0007669"/>
    <property type="project" value="TreeGrafter"/>
</dbReference>
<dbReference type="InterPro" id="IPR013083">
    <property type="entry name" value="Znf_RING/FYVE/PHD"/>
</dbReference>
<dbReference type="PROSITE" id="PS50004">
    <property type="entry name" value="C2"/>
    <property type="match status" value="2"/>
</dbReference>
<dbReference type="WBParaSite" id="SRDH1_18310.2">
    <property type="protein sequence ID" value="SRDH1_18310.2"/>
    <property type="gene ID" value="SRDH1_18310"/>
</dbReference>
<dbReference type="PANTHER" id="PTHR33539">
    <property type="entry name" value="UPF0764 PROTEIN C16ORF89"/>
    <property type="match status" value="1"/>
</dbReference>